<dbReference type="InterPro" id="IPR016155">
    <property type="entry name" value="Mopterin_synth/thiamin_S_b"/>
</dbReference>
<dbReference type="AlphaFoldDB" id="A0A5B6TP80"/>
<sequence>MEILLFGITREIVGESTLTVEPEETLQTVGQLKAWLGQRYPALQKLSSLAVAVDSEYADDAQPLSPGQEVALIPPVSGG</sequence>
<dbReference type="NCBIfam" id="TIGR01682">
    <property type="entry name" value="moaD"/>
    <property type="match status" value="1"/>
</dbReference>
<dbReference type="RefSeq" id="WP_149091282.1">
    <property type="nucleotide sequence ID" value="NZ_VKKY01000002.1"/>
</dbReference>
<reference evidence="4 5" key="1">
    <citation type="submission" date="2019-07" db="EMBL/GenBank/DDBJ databases">
        <title>Rufibacter sp. nov., isolated from lake sediment.</title>
        <authorList>
            <person name="Qu J.-H."/>
        </authorList>
    </citation>
    <scope>NUCLEOTIDE SEQUENCE [LARGE SCALE GENOMIC DNA]</scope>
    <source>
        <strain evidence="4 5">NBS58-1</strain>
    </source>
</reference>
<proteinExistence type="inferred from homology"/>
<evidence type="ECO:0000256" key="1">
    <source>
        <dbReference type="ARBA" id="ARBA00022741"/>
    </source>
</evidence>
<dbReference type="GO" id="GO:0006777">
    <property type="term" value="P:Mo-molybdopterin cofactor biosynthetic process"/>
    <property type="evidence" value="ECO:0007669"/>
    <property type="project" value="InterPro"/>
</dbReference>
<keyword evidence="1" id="KW-0547">Nucleotide-binding</keyword>
<dbReference type="InterPro" id="IPR003749">
    <property type="entry name" value="ThiS/MoaD-like"/>
</dbReference>
<evidence type="ECO:0000313" key="4">
    <source>
        <dbReference type="EMBL" id="KAA3438223.1"/>
    </source>
</evidence>
<dbReference type="Gene3D" id="3.10.20.30">
    <property type="match status" value="1"/>
</dbReference>
<evidence type="ECO:0000256" key="2">
    <source>
        <dbReference type="ARBA" id="ARBA00024200"/>
    </source>
</evidence>
<accession>A0A5B6TP80</accession>
<dbReference type="EMBL" id="VKKY01000002">
    <property type="protein sequence ID" value="KAA3438223.1"/>
    <property type="molecule type" value="Genomic_DNA"/>
</dbReference>
<name>A0A5B6TP80_9BACT</name>
<dbReference type="PANTHER" id="PTHR33359:SF1">
    <property type="entry name" value="MOLYBDOPTERIN SYNTHASE SULFUR CARRIER SUBUNIT"/>
    <property type="match status" value="1"/>
</dbReference>
<dbReference type="OrthoDB" id="598356at2"/>
<dbReference type="InterPro" id="IPR044672">
    <property type="entry name" value="MOCS2A"/>
</dbReference>
<dbReference type="CDD" id="cd00754">
    <property type="entry name" value="Ubl_MoaD"/>
    <property type="match status" value="1"/>
</dbReference>
<protein>
    <recommendedName>
        <fullName evidence="3">Molybdopterin synthase sulfur carrier subunit</fullName>
    </recommendedName>
</protein>
<dbReference type="InterPro" id="IPR012675">
    <property type="entry name" value="Beta-grasp_dom_sf"/>
</dbReference>
<gene>
    <name evidence="4" type="primary">moaD</name>
    <name evidence="4" type="ORF">FOA19_13250</name>
</gene>
<organism evidence="4 5">
    <name type="scientific">Rufibacter hautae</name>
    <dbReference type="NCBI Taxonomy" id="2595005"/>
    <lineage>
        <taxon>Bacteria</taxon>
        <taxon>Pseudomonadati</taxon>
        <taxon>Bacteroidota</taxon>
        <taxon>Cytophagia</taxon>
        <taxon>Cytophagales</taxon>
        <taxon>Hymenobacteraceae</taxon>
        <taxon>Rufibacter</taxon>
    </lineage>
</organism>
<dbReference type="PANTHER" id="PTHR33359">
    <property type="entry name" value="MOLYBDOPTERIN SYNTHASE SULFUR CARRIER SUBUNIT"/>
    <property type="match status" value="1"/>
</dbReference>
<dbReference type="GO" id="GO:0000166">
    <property type="term" value="F:nucleotide binding"/>
    <property type="evidence" value="ECO:0007669"/>
    <property type="project" value="UniProtKB-KW"/>
</dbReference>
<keyword evidence="5" id="KW-1185">Reference proteome</keyword>
<dbReference type="GO" id="GO:1990133">
    <property type="term" value="C:molybdopterin adenylyltransferase complex"/>
    <property type="evidence" value="ECO:0007669"/>
    <property type="project" value="TreeGrafter"/>
</dbReference>
<dbReference type="Pfam" id="PF02597">
    <property type="entry name" value="ThiS"/>
    <property type="match status" value="1"/>
</dbReference>
<comment type="similarity">
    <text evidence="2">Belongs to the MoaD family.</text>
</comment>
<dbReference type="SUPFAM" id="SSF54285">
    <property type="entry name" value="MoaD/ThiS"/>
    <property type="match status" value="1"/>
</dbReference>
<evidence type="ECO:0000256" key="3">
    <source>
        <dbReference type="ARBA" id="ARBA00024247"/>
    </source>
</evidence>
<comment type="caution">
    <text evidence="4">The sequence shown here is derived from an EMBL/GenBank/DDBJ whole genome shotgun (WGS) entry which is preliminary data.</text>
</comment>
<dbReference type="Proteomes" id="UP000324133">
    <property type="component" value="Unassembled WGS sequence"/>
</dbReference>
<evidence type="ECO:0000313" key="5">
    <source>
        <dbReference type="Proteomes" id="UP000324133"/>
    </source>
</evidence>